<dbReference type="SFLD" id="SFLDS00005">
    <property type="entry name" value="Isoprenoid_Synthase_Type_I"/>
    <property type="match status" value="1"/>
</dbReference>
<dbReference type="EMBL" id="JAACJJ010000057">
    <property type="protein sequence ID" value="KAF5310716.1"/>
    <property type="molecule type" value="Genomic_DNA"/>
</dbReference>
<dbReference type="GO" id="GO:0046872">
    <property type="term" value="F:metal ion binding"/>
    <property type="evidence" value="ECO:0007669"/>
    <property type="project" value="UniProtKB-KW"/>
</dbReference>
<evidence type="ECO:0000256" key="2">
    <source>
        <dbReference type="ARBA" id="ARBA00006333"/>
    </source>
</evidence>
<gene>
    <name evidence="7" type="ORF">D9619_008152</name>
</gene>
<dbReference type="AlphaFoldDB" id="A0A8H5ATN9"/>
<evidence type="ECO:0000256" key="3">
    <source>
        <dbReference type="ARBA" id="ARBA00022723"/>
    </source>
</evidence>
<keyword evidence="4 6" id="KW-0460">Magnesium</keyword>
<evidence type="ECO:0000313" key="8">
    <source>
        <dbReference type="Proteomes" id="UP000567179"/>
    </source>
</evidence>
<evidence type="ECO:0000256" key="4">
    <source>
        <dbReference type="ARBA" id="ARBA00022842"/>
    </source>
</evidence>
<dbReference type="Gene3D" id="1.10.600.10">
    <property type="entry name" value="Farnesyl Diphosphate Synthase"/>
    <property type="match status" value="1"/>
</dbReference>
<keyword evidence="5 6" id="KW-0456">Lyase</keyword>
<evidence type="ECO:0000313" key="7">
    <source>
        <dbReference type="EMBL" id="KAF5310716.1"/>
    </source>
</evidence>
<reference evidence="7 8" key="1">
    <citation type="journal article" date="2020" name="ISME J.">
        <title>Uncovering the hidden diversity of litter-decomposition mechanisms in mushroom-forming fungi.</title>
        <authorList>
            <person name="Floudas D."/>
            <person name="Bentzer J."/>
            <person name="Ahren D."/>
            <person name="Johansson T."/>
            <person name="Persson P."/>
            <person name="Tunlid A."/>
        </authorList>
    </citation>
    <scope>NUCLEOTIDE SEQUENCE [LARGE SCALE GENOMIC DNA]</scope>
    <source>
        <strain evidence="7 8">CBS 101986</strain>
    </source>
</reference>
<comment type="similarity">
    <text evidence="2 6">Belongs to the terpene synthase family.</text>
</comment>
<evidence type="ECO:0000256" key="5">
    <source>
        <dbReference type="ARBA" id="ARBA00023239"/>
    </source>
</evidence>
<evidence type="ECO:0000256" key="6">
    <source>
        <dbReference type="RuleBase" id="RU366034"/>
    </source>
</evidence>
<dbReference type="SUPFAM" id="SSF48576">
    <property type="entry name" value="Terpenoid synthases"/>
    <property type="match status" value="1"/>
</dbReference>
<dbReference type="EC" id="4.2.3.-" evidence="6"/>
<dbReference type="GO" id="GO:0010333">
    <property type="term" value="F:terpene synthase activity"/>
    <property type="evidence" value="ECO:0007669"/>
    <property type="project" value="InterPro"/>
</dbReference>
<proteinExistence type="inferred from homology"/>
<evidence type="ECO:0000256" key="1">
    <source>
        <dbReference type="ARBA" id="ARBA00001946"/>
    </source>
</evidence>
<keyword evidence="3 6" id="KW-0479">Metal-binding</keyword>
<sequence>MQYTSWPPYSARYPVSHRPSSPTHLLFTPPIFLMSTQVSKIVLPDLVSHCTFALRFSRHRKQITSETKKWLFKDGNLLGRKKDAYHGLKCGTLTAMTYPMAGCPQLRVCNDFLTYLFHLDNLSDDMDNRGTRSTADEVLNSLYHPYTYQSTARVGKMTRDYYRRLIRTASPGAQQRFIETFDFFFQSVTQQALDRAAGVIPDLESYIALRRDTSGCKPCWALIEYARNLDIPDEVMDHPTIRNLGEAANDLVTWSNDIFSYNVEQSKGDTHNMIPVVMNQEGVDLQTAVDFVGDMCKQSIDRFQEERSRLPSWGPEIDRDVAIYVEGLADWIVGSLHWSFETERYFGKNGRQVKASRVVELLPRRNSSVSVPV</sequence>
<comment type="caution">
    <text evidence="7">The sequence shown here is derived from an EMBL/GenBank/DDBJ whole genome shotgun (WGS) entry which is preliminary data.</text>
</comment>
<dbReference type="InterPro" id="IPR034686">
    <property type="entry name" value="Terpene_cyclase-like_2"/>
</dbReference>
<dbReference type="PANTHER" id="PTHR35201:SF4">
    <property type="entry name" value="BETA-PINACENE SYNTHASE-RELATED"/>
    <property type="match status" value="1"/>
</dbReference>
<dbReference type="GO" id="GO:0008299">
    <property type="term" value="P:isoprenoid biosynthetic process"/>
    <property type="evidence" value="ECO:0007669"/>
    <property type="project" value="UniProtKB-ARBA"/>
</dbReference>
<keyword evidence="8" id="KW-1185">Reference proteome</keyword>
<dbReference type="InterPro" id="IPR008949">
    <property type="entry name" value="Isoprenoid_synthase_dom_sf"/>
</dbReference>
<comment type="cofactor">
    <cofactor evidence="1 6">
        <name>Mg(2+)</name>
        <dbReference type="ChEBI" id="CHEBI:18420"/>
    </cofactor>
</comment>
<organism evidence="7 8">
    <name type="scientific">Psilocybe cf. subviscida</name>
    <dbReference type="NCBI Taxonomy" id="2480587"/>
    <lineage>
        <taxon>Eukaryota</taxon>
        <taxon>Fungi</taxon>
        <taxon>Dikarya</taxon>
        <taxon>Basidiomycota</taxon>
        <taxon>Agaricomycotina</taxon>
        <taxon>Agaricomycetes</taxon>
        <taxon>Agaricomycetidae</taxon>
        <taxon>Agaricales</taxon>
        <taxon>Agaricineae</taxon>
        <taxon>Strophariaceae</taxon>
        <taxon>Psilocybe</taxon>
    </lineage>
</organism>
<dbReference type="PANTHER" id="PTHR35201">
    <property type="entry name" value="TERPENE SYNTHASE"/>
    <property type="match status" value="1"/>
</dbReference>
<accession>A0A8H5ATN9</accession>
<dbReference type="SFLD" id="SFLDG01020">
    <property type="entry name" value="Terpene_Cyclase_Like_2"/>
    <property type="match status" value="1"/>
</dbReference>
<dbReference type="Pfam" id="PF19086">
    <property type="entry name" value="Terpene_syn_C_2"/>
    <property type="match status" value="1"/>
</dbReference>
<dbReference type="OrthoDB" id="2861623at2759"/>
<protein>
    <recommendedName>
        <fullName evidence="6">Terpene synthase</fullName>
        <ecNumber evidence="6">4.2.3.-</ecNumber>
    </recommendedName>
</protein>
<name>A0A8H5ATN9_9AGAR</name>
<dbReference type="Proteomes" id="UP000567179">
    <property type="component" value="Unassembled WGS sequence"/>
</dbReference>